<reference evidence="1" key="1">
    <citation type="submission" date="2023-06" db="EMBL/GenBank/DDBJ databases">
        <authorList>
            <consortium name="Lawrence Berkeley National Laboratory"/>
            <person name="Ahrendt S."/>
            <person name="Sahu N."/>
            <person name="Indic B."/>
            <person name="Wong-Bajracharya J."/>
            <person name="Merenyi Z."/>
            <person name="Ke H.-M."/>
            <person name="Monk M."/>
            <person name="Kocsube S."/>
            <person name="Drula E."/>
            <person name="Lipzen A."/>
            <person name="Balint B."/>
            <person name="Henrissat B."/>
            <person name="Andreopoulos B."/>
            <person name="Martin F.M."/>
            <person name="Harder C.B."/>
            <person name="Rigling D."/>
            <person name="Ford K.L."/>
            <person name="Foster G.D."/>
            <person name="Pangilinan J."/>
            <person name="Papanicolaou A."/>
            <person name="Barry K."/>
            <person name="LaButti K."/>
            <person name="Viragh M."/>
            <person name="Koriabine M."/>
            <person name="Yan M."/>
            <person name="Riley R."/>
            <person name="Champramary S."/>
            <person name="Plett K.L."/>
            <person name="Tsai I.J."/>
            <person name="Slot J."/>
            <person name="Sipos G."/>
            <person name="Plett J."/>
            <person name="Nagy L.G."/>
            <person name="Grigoriev I.V."/>
        </authorList>
    </citation>
    <scope>NUCLEOTIDE SEQUENCE</scope>
    <source>
        <strain evidence="1">HWK02</strain>
    </source>
</reference>
<name>A0AA39UI70_9AGAR</name>
<dbReference type="AlphaFoldDB" id="A0AA39UI70"/>
<comment type="caution">
    <text evidence="1">The sequence shown here is derived from an EMBL/GenBank/DDBJ whole genome shotgun (WGS) entry which is preliminary data.</text>
</comment>
<proteinExistence type="predicted"/>
<evidence type="ECO:0000313" key="1">
    <source>
        <dbReference type="EMBL" id="KAK0479865.1"/>
    </source>
</evidence>
<gene>
    <name evidence="1" type="ORF">EDD18DRAFT_1113696</name>
</gene>
<dbReference type="EMBL" id="JAUEPU010000085">
    <property type="protein sequence ID" value="KAK0479865.1"/>
    <property type="molecule type" value="Genomic_DNA"/>
</dbReference>
<dbReference type="Proteomes" id="UP001175228">
    <property type="component" value="Unassembled WGS sequence"/>
</dbReference>
<keyword evidence="2" id="KW-1185">Reference proteome</keyword>
<organism evidence="1 2">
    <name type="scientific">Armillaria luteobubalina</name>
    <dbReference type="NCBI Taxonomy" id="153913"/>
    <lineage>
        <taxon>Eukaryota</taxon>
        <taxon>Fungi</taxon>
        <taxon>Dikarya</taxon>
        <taxon>Basidiomycota</taxon>
        <taxon>Agaricomycotina</taxon>
        <taxon>Agaricomycetes</taxon>
        <taxon>Agaricomycetidae</taxon>
        <taxon>Agaricales</taxon>
        <taxon>Marasmiineae</taxon>
        <taxon>Physalacriaceae</taxon>
        <taxon>Armillaria</taxon>
    </lineage>
</organism>
<protein>
    <submittedName>
        <fullName evidence="1">Uncharacterized protein</fullName>
    </submittedName>
</protein>
<evidence type="ECO:0000313" key="2">
    <source>
        <dbReference type="Proteomes" id="UP001175228"/>
    </source>
</evidence>
<sequence>MGHQRDKYLMLHDSGPHVTIQGALYPSIFPYQKLCRDDIQLSNEQVKSFILVLTLVNSVYLADVLCIGNCSEMTYQCLSTEVFKPVTCKWISEICSKTKGFPEVEHSGQQ</sequence>
<accession>A0AA39UI70</accession>